<proteinExistence type="predicted"/>
<keyword evidence="3" id="KW-0597">Phosphoprotein</keyword>
<dbReference type="PROSITE" id="PS50109">
    <property type="entry name" value="HIS_KIN"/>
    <property type="match status" value="1"/>
</dbReference>
<evidence type="ECO:0000256" key="6">
    <source>
        <dbReference type="ARBA" id="ARBA00022777"/>
    </source>
</evidence>
<dbReference type="GO" id="GO:0004673">
    <property type="term" value="F:protein histidine kinase activity"/>
    <property type="evidence" value="ECO:0007669"/>
    <property type="project" value="UniProtKB-EC"/>
</dbReference>
<dbReference type="PANTHER" id="PTHR41523">
    <property type="entry name" value="TWO-COMPONENT SYSTEM SENSOR PROTEIN"/>
    <property type="match status" value="1"/>
</dbReference>
<dbReference type="InterPro" id="IPR022066">
    <property type="entry name" value="PdtaS_GAF"/>
</dbReference>
<dbReference type="EC" id="2.7.13.3" evidence="2"/>
<dbReference type="Pfam" id="PF13581">
    <property type="entry name" value="HATPase_c_2"/>
    <property type="match status" value="1"/>
</dbReference>
<dbReference type="RefSeq" id="WP_311875991.1">
    <property type="nucleotide sequence ID" value="NZ_JARQBZ010000006.1"/>
</dbReference>
<keyword evidence="7" id="KW-0067">ATP-binding</keyword>
<protein>
    <recommendedName>
        <fullName evidence="2">histidine kinase</fullName>
        <ecNumber evidence="2">2.7.13.3</ecNumber>
    </recommendedName>
</protein>
<dbReference type="Gene3D" id="3.30.450.280">
    <property type="entry name" value="GAF domain"/>
    <property type="match status" value="1"/>
</dbReference>
<comment type="caution">
    <text evidence="10">The sequence shown here is derived from an EMBL/GenBank/DDBJ whole genome shotgun (WGS) entry which is preliminary data.</text>
</comment>
<evidence type="ECO:0000313" key="10">
    <source>
        <dbReference type="EMBL" id="MDT2833315.1"/>
    </source>
</evidence>
<feature type="domain" description="Histidine kinase" evidence="9">
    <location>
        <begin position="280"/>
        <end position="471"/>
    </location>
</feature>
<evidence type="ECO:0000256" key="7">
    <source>
        <dbReference type="ARBA" id="ARBA00022840"/>
    </source>
</evidence>
<dbReference type="Gene3D" id="3.30.450.20">
    <property type="entry name" value="PAS domain"/>
    <property type="match status" value="1"/>
</dbReference>
<dbReference type="AlphaFoldDB" id="A0AAW8U195"/>
<evidence type="ECO:0000256" key="8">
    <source>
        <dbReference type="ARBA" id="ARBA00023012"/>
    </source>
</evidence>
<accession>A0AAW8U195</accession>
<keyword evidence="5" id="KW-0547">Nucleotide-binding</keyword>
<dbReference type="InterPro" id="IPR038424">
    <property type="entry name" value="H_kinase_PdtaS_GAF_sf"/>
</dbReference>
<sequence length="472" mass="53885">MMDNRIKRMLELVEYHTRLTDVDKEVISNLIQQIEITELHPNFDVFIDVLDSQKKSAIVVYQRPNLTDEPLYSSDLTGELINLENEPAVMRTMQIGLASKGVHATSPGGKDISQTVFPIHSEKEVVGALILESSLISDIVEKLPFAFDESSKKILEHDALNDFYNQLDHAAIIYDDMGYVSIANEPAKSLYRSIGYQNSIEGMHYDNISLDFATYEYMRYLFEVKKEQSQQHESRYLDYYLSTKIIWLPDTKRILVFINDVTKEKEQEQNIKKKSLIIQEIHHRIKNNLQTIVSLLKLQERRSQNAETKKALRESSARVLSIATTHQLLSQEIDGNVSLVDTVTSLTKNLQNLLTTKSDIEIRIEIDKSIVLYSEQLVALSLILNEVLSNAYEHAFKDKDKGIIIIKANQFQNKLTLVIKDNGEGYDVERVESSLGLKIASMYVSEALEGTLLTKSDVNGTMNKIEFTIDEE</sequence>
<evidence type="ECO:0000259" key="9">
    <source>
        <dbReference type="PROSITE" id="PS50109"/>
    </source>
</evidence>
<dbReference type="PANTHER" id="PTHR41523:SF8">
    <property type="entry name" value="ETHYLENE RESPONSE SENSOR PROTEIN"/>
    <property type="match status" value="1"/>
</dbReference>
<dbReference type="InterPro" id="IPR003594">
    <property type="entry name" value="HATPase_dom"/>
</dbReference>
<dbReference type="EMBL" id="JARQBZ010000006">
    <property type="protein sequence ID" value="MDT2833315.1"/>
    <property type="molecule type" value="Genomic_DNA"/>
</dbReference>
<keyword evidence="4" id="KW-0808">Transferase</keyword>
<dbReference type="GO" id="GO:0000160">
    <property type="term" value="P:phosphorelay signal transduction system"/>
    <property type="evidence" value="ECO:0007669"/>
    <property type="project" value="UniProtKB-KW"/>
</dbReference>
<dbReference type="InterPro" id="IPR011495">
    <property type="entry name" value="Sig_transdc_His_kin_sub2_dim/P"/>
</dbReference>
<evidence type="ECO:0000256" key="2">
    <source>
        <dbReference type="ARBA" id="ARBA00012438"/>
    </source>
</evidence>
<organism evidence="10 11">
    <name type="scientific">Vagococcus carniphilus</name>
    <dbReference type="NCBI Taxonomy" id="218144"/>
    <lineage>
        <taxon>Bacteria</taxon>
        <taxon>Bacillati</taxon>
        <taxon>Bacillota</taxon>
        <taxon>Bacilli</taxon>
        <taxon>Lactobacillales</taxon>
        <taxon>Enterococcaceae</taxon>
        <taxon>Vagococcus</taxon>
    </lineage>
</organism>
<dbReference type="Pfam" id="PF12282">
    <property type="entry name" value="GAF_PdtaS"/>
    <property type="match status" value="1"/>
</dbReference>
<dbReference type="Gene3D" id="3.30.565.10">
    <property type="entry name" value="Histidine kinase-like ATPase, C-terminal domain"/>
    <property type="match status" value="1"/>
</dbReference>
<evidence type="ECO:0000256" key="3">
    <source>
        <dbReference type="ARBA" id="ARBA00022553"/>
    </source>
</evidence>
<dbReference type="Proteomes" id="UP001268577">
    <property type="component" value="Unassembled WGS sequence"/>
</dbReference>
<dbReference type="Pfam" id="PF07568">
    <property type="entry name" value="HisKA_2"/>
    <property type="match status" value="1"/>
</dbReference>
<dbReference type="GO" id="GO:0005524">
    <property type="term" value="F:ATP binding"/>
    <property type="evidence" value="ECO:0007669"/>
    <property type="project" value="UniProtKB-KW"/>
</dbReference>
<comment type="catalytic activity">
    <reaction evidence="1">
        <text>ATP + protein L-histidine = ADP + protein N-phospho-L-histidine.</text>
        <dbReference type="EC" id="2.7.13.3"/>
    </reaction>
</comment>
<keyword evidence="8" id="KW-0902">Two-component regulatory system</keyword>
<name>A0AAW8U195_9ENTE</name>
<evidence type="ECO:0000256" key="4">
    <source>
        <dbReference type="ARBA" id="ARBA00022679"/>
    </source>
</evidence>
<dbReference type="SUPFAM" id="SSF55874">
    <property type="entry name" value="ATPase domain of HSP90 chaperone/DNA topoisomerase II/histidine kinase"/>
    <property type="match status" value="1"/>
</dbReference>
<dbReference type="InterPro" id="IPR005467">
    <property type="entry name" value="His_kinase_dom"/>
</dbReference>
<evidence type="ECO:0000313" key="11">
    <source>
        <dbReference type="Proteomes" id="UP001268577"/>
    </source>
</evidence>
<reference evidence="10" key="1">
    <citation type="submission" date="2023-03" db="EMBL/GenBank/DDBJ databases">
        <authorList>
            <person name="Shen W."/>
            <person name="Cai J."/>
        </authorList>
    </citation>
    <scope>NUCLEOTIDE SEQUENCE</scope>
    <source>
        <strain evidence="10">P96-3</strain>
    </source>
</reference>
<evidence type="ECO:0000256" key="5">
    <source>
        <dbReference type="ARBA" id="ARBA00022741"/>
    </source>
</evidence>
<evidence type="ECO:0000256" key="1">
    <source>
        <dbReference type="ARBA" id="ARBA00000085"/>
    </source>
</evidence>
<dbReference type="InterPro" id="IPR036890">
    <property type="entry name" value="HATPase_C_sf"/>
</dbReference>
<gene>
    <name evidence="10" type="ORF">P7H70_04555</name>
</gene>
<keyword evidence="6 10" id="KW-0418">Kinase</keyword>